<dbReference type="GO" id="GO:0046872">
    <property type="term" value="F:metal ion binding"/>
    <property type="evidence" value="ECO:0007669"/>
    <property type="project" value="UniProtKB-UniRule"/>
</dbReference>
<dbReference type="EC" id="3.4.11.18" evidence="6 7"/>
<gene>
    <name evidence="6" type="primary">map</name>
    <name evidence="9" type="ORF">C666_18515</name>
</gene>
<dbReference type="NCBIfam" id="TIGR00500">
    <property type="entry name" value="met_pdase_I"/>
    <property type="match status" value="1"/>
</dbReference>
<dbReference type="InterPro" id="IPR002467">
    <property type="entry name" value="Pept_M24A_MAP1"/>
</dbReference>
<comment type="subunit">
    <text evidence="6">Monomer.</text>
</comment>
<evidence type="ECO:0000256" key="7">
    <source>
        <dbReference type="RuleBase" id="RU003653"/>
    </source>
</evidence>
<keyword evidence="5 6" id="KW-0378">Hydrolase</keyword>
<dbReference type="GO" id="GO:0070006">
    <property type="term" value="F:metalloaminopeptidase activity"/>
    <property type="evidence" value="ECO:0007669"/>
    <property type="project" value="UniProtKB-UniRule"/>
</dbReference>
<organism evidence="9 10">
    <name type="scientific">Thauera linaloolentis (strain DSM 12138 / JCM 21573 / CCUG 41526 / CIP 105981 / IAM 15112 / NBRC 102519 / 47Lol)</name>
    <dbReference type="NCBI Taxonomy" id="1123367"/>
    <lineage>
        <taxon>Bacteria</taxon>
        <taxon>Pseudomonadati</taxon>
        <taxon>Pseudomonadota</taxon>
        <taxon>Betaproteobacteria</taxon>
        <taxon>Rhodocyclales</taxon>
        <taxon>Zoogloeaceae</taxon>
        <taxon>Thauera</taxon>
    </lineage>
</organism>
<dbReference type="PRINTS" id="PR00599">
    <property type="entry name" value="MAPEPTIDASE"/>
</dbReference>
<comment type="catalytic activity">
    <reaction evidence="6 7">
        <text>Release of N-terminal amino acids, preferentially methionine, from peptides and arylamides.</text>
        <dbReference type="EC" id="3.4.11.18"/>
    </reaction>
</comment>
<evidence type="ECO:0000256" key="1">
    <source>
        <dbReference type="ARBA" id="ARBA00002521"/>
    </source>
</evidence>
<dbReference type="EMBL" id="AMXE01000144">
    <property type="protein sequence ID" value="ENO83735.1"/>
    <property type="molecule type" value="Genomic_DNA"/>
</dbReference>
<evidence type="ECO:0000256" key="5">
    <source>
        <dbReference type="ARBA" id="ARBA00022801"/>
    </source>
</evidence>
<dbReference type="PANTHER" id="PTHR43330:SF27">
    <property type="entry name" value="METHIONINE AMINOPEPTIDASE"/>
    <property type="match status" value="1"/>
</dbReference>
<dbReference type="InterPro" id="IPR036005">
    <property type="entry name" value="Creatinase/aminopeptidase-like"/>
</dbReference>
<protein>
    <recommendedName>
        <fullName evidence="6 7">Methionine aminopeptidase</fullName>
        <shortName evidence="6">MAP</shortName>
        <shortName evidence="6">MetAP</shortName>
        <ecNumber evidence="6 7">3.4.11.18</ecNumber>
    </recommendedName>
    <alternativeName>
        <fullName evidence="6">Peptidase M</fullName>
    </alternativeName>
</protein>
<comment type="similarity">
    <text evidence="6">Belongs to the peptidase M24A family. Methionine aminopeptidase type 1 subfamily.</text>
</comment>
<dbReference type="SUPFAM" id="SSF55920">
    <property type="entry name" value="Creatinase/aminopeptidase"/>
    <property type="match status" value="1"/>
</dbReference>
<dbReference type="InterPro" id="IPR001714">
    <property type="entry name" value="Pept_M24_MAP"/>
</dbReference>
<proteinExistence type="inferred from homology"/>
<sequence length="267" mass="28800">MNSTVSIKSPEQIALSRAAGRLAAEVLNVVAPYVKPGVSTDELDRICHDHIVNVQGAIPANIGYHGYPKTVCTSVNHVICHGIPSPGKILKKGDIVNIDVAVIKDGWFGDTSRMYFVGEPGPLARRLVLTTYEAMVAGIRAVRPGATLGDIGHAIQTVAHRERFSVVREYCGHGIGQIYHDAPQVLHYGRPGEGLRLEPGMVFTIEPMINAGKRETKTLADGWTVVTKDHSLSAQWEHMVAVTPDGFEVLTPWPEGTGSYPAINPAA</sequence>
<keyword evidence="4 6" id="KW-0479">Metal-binding</keyword>
<feature type="domain" description="Peptidase M24" evidence="8">
    <location>
        <begin position="16"/>
        <end position="243"/>
    </location>
</feature>
<dbReference type="Proteomes" id="UP000013232">
    <property type="component" value="Unassembled WGS sequence"/>
</dbReference>
<keyword evidence="2 6" id="KW-0031">Aminopeptidase</keyword>
<feature type="binding site" evidence="6">
    <location>
        <position position="110"/>
    </location>
    <ligand>
        <name>a divalent metal cation</name>
        <dbReference type="ChEBI" id="CHEBI:60240"/>
        <label>2</label>
        <note>catalytic</note>
    </ligand>
</feature>
<dbReference type="OrthoDB" id="9802055at2"/>
<keyword evidence="3 6" id="KW-0645">Protease</keyword>
<evidence type="ECO:0000256" key="6">
    <source>
        <dbReference type="HAMAP-Rule" id="MF_01974"/>
    </source>
</evidence>
<feature type="binding site" evidence="6">
    <location>
        <position position="237"/>
    </location>
    <ligand>
        <name>a divalent metal cation</name>
        <dbReference type="ChEBI" id="CHEBI:60240"/>
        <label>2</label>
        <note>catalytic</note>
    </ligand>
</feature>
<comment type="cofactor">
    <cofactor evidence="6">
        <name>Co(2+)</name>
        <dbReference type="ChEBI" id="CHEBI:48828"/>
    </cofactor>
    <cofactor evidence="6">
        <name>Zn(2+)</name>
        <dbReference type="ChEBI" id="CHEBI:29105"/>
    </cofactor>
    <cofactor evidence="6">
        <name>Mn(2+)</name>
        <dbReference type="ChEBI" id="CHEBI:29035"/>
    </cofactor>
    <cofactor evidence="6">
        <name>Fe(2+)</name>
        <dbReference type="ChEBI" id="CHEBI:29033"/>
    </cofactor>
    <text evidence="6">Binds 2 divalent metal cations per subunit. Has a high-affinity and a low affinity metal-binding site. The true nature of the physiological cofactor is under debate. The enzyme is active with cobalt, zinc, manganese or divalent iron ions. Most likely, methionine aminopeptidases function as mononuclear Fe(2+)-metalloproteases under physiological conditions, and the catalytically relevant metal-binding site has been assigned to the histidine-containing high-affinity site.</text>
</comment>
<evidence type="ECO:0000313" key="9">
    <source>
        <dbReference type="EMBL" id="ENO83735.1"/>
    </source>
</evidence>
<keyword evidence="10" id="KW-1185">Reference proteome</keyword>
<dbReference type="eggNOG" id="COG0024">
    <property type="taxonomic scope" value="Bacteria"/>
</dbReference>
<evidence type="ECO:0000256" key="2">
    <source>
        <dbReference type="ARBA" id="ARBA00022438"/>
    </source>
</evidence>
<feature type="binding site" evidence="6">
    <location>
        <position position="237"/>
    </location>
    <ligand>
        <name>a divalent metal cation</name>
        <dbReference type="ChEBI" id="CHEBI:60240"/>
        <label>1</label>
    </ligand>
</feature>
<feature type="binding site" evidence="6">
    <location>
        <position position="81"/>
    </location>
    <ligand>
        <name>substrate</name>
    </ligand>
</feature>
<feature type="binding site" evidence="6">
    <location>
        <position position="173"/>
    </location>
    <ligand>
        <name>a divalent metal cation</name>
        <dbReference type="ChEBI" id="CHEBI:60240"/>
        <label>2</label>
        <note>catalytic</note>
    </ligand>
</feature>
<dbReference type="Gene3D" id="3.90.230.10">
    <property type="entry name" value="Creatinase/methionine aminopeptidase superfamily"/>
    <property type="match status" value="1"/>
</dbReference>
<comment type="function">
    <text evidence="1 6">Removes the N-terminal methionine from nascent proteins. The N-terminal methionine is often cleaved when the second residue in the primary sequence is small and uncharged (Met-Ala-, Cys, Gly, Pro, Ser, Thr, or Val). Requires deformylation of the N(alpha)-formylated initiator methionine before it can be hydrolyzed.</text>
</comment>
<dbReference type="AlphaFoldDB" id="N6XWR9"/>
<accession>N6XWR9</accession>
<dbReference type="InterPro" id="IPR000994">
    <property type="entry name" value="Pept_M24"/>
</dbReference>
<dbReference type="GO" id="GO:0004239">
    <property type="term" value="F:initiator methionyl aminopeptidase activity"/>
    <property type="evidence" value="ECO:0007669"/>
    <property type="project" value="UniProtKB-UniRule"/>
</dbReference>
<name>N6XWR9_THAL4</name>
<dbReference type="Pfam" id="PF00557">
    <property type="entry name" value="Peptidase_M24"/>
    <property type="match status" value="1"/>
</dbReference>
<feature type="binding site" evidence="6">
    <location>
        <position position="110"/>
    </location>
    <ligand>
        <name>a divalent metal cation</name>
        <dbReference type="ChEBI" id="CHEBI:60240"/>
        <label>1</label>
    </ligand>
</feature>
<dbReference type="RefSeq" id="WP_004348146.1">
    <property type="nucleotide sequence ID" value="NZ_AMXE01000144.1"/>
</dbReference>
<comment type="caution">
    <text evidence="9">The sequence shown here is derived from an EMBL/GenBank/DDBJ whole genome shotgun (WGS) entry which is preliminary data.</text>
</comment>
<dbReference type="GO" id="GO:0006508">
    <property type="term" value="P:proteolysis"/>
    <property type="evidence" value="ECO:0007669"/>
    <property type="project" value="UniProtKB-KW"/>
</dbReference>
<evidence type="ECO:0000259" key="8">
    <source>
        <dbReference type="Pfam" id="PF00557"/>
    </source>
</evidence>
<reference evidence="9 10" key="1">
    <citation type="submission" date="2012-09" db="EMBL/GenBank/DDBJ databases">
        <title>Draft Genome Sequences of 6 Strains from Genus Thauera.</title>
        <authorList>
            <person name="Liu B."/>
            <person name="Shapleigh J.P."/>
            <person name="Frostegard A.H."/>
        </authorList>
    </citation>
    <scope>NUCLEOTIDE SEQUENCE [LARGE SCALE GENOMIC DNA]</scope>
    <source>
        <strain evidence="10">47Lol / DSM 12138</strain>
    </source>
</reference>
<feature type="binding site" evidence="6">
    <location>
        <position position="180"/>
    </location>
    <ligand>
        <name>substrate</name>
    </ligand>
</feature>
<dbReference type="PANTHER" id="PTHR43330">
    <property type="entry name" value="METHIONINE AMINOPEPTIDASE"/>
    <property type="match status" value="1"/>
</dbReference>
<feature type="binding site" evidence="6">
    <location>
        <position position="99"/>
    </location>
    <ligand>
        <name>a divalent metal cation</name>
        <dbReference type="ChEBI" id="CHEBI:60240"/>
        <label>1</label>
    </ligand>
</feature>
<feature type="binding site" evidence="6">
    <location>
        <position position="206"/>
    </location>
    <ligand>
        <name>a divalent metal cation</name>
        <dbReference type="ChEBI" id="CHEBI:60240"/>
        <label>2</label>
        <note>catalytic</note>
    </ligand>
</feature>
<evidence type="ECO:0000313" key="10">
    <source>
        <dbReference type="Proteomes" id="UP000013232"/>
    </source>
</evidence>
<dbReference type="GO" id="GO:0005829">
    <property type="term" value="C:cytosol"/>
    <property type="evidence" value="ECO:0007669"/>
    <property type="project" value="TreeGrafter"/>
</dbReference>
<dbReference type="PROSITE" id="PS00680">
    <property type="entry name" value="MAP_1"/>
    <property type="match status" value="1"/>
</dbReference>
<dbReference type="STRING" id="1123367.GCA_000621305_02686"/>
<evidence type="ECO:0000256" key="3">
    <source>
        <dbReference type="ARBA" id="ARBA00022670"/>
    </source>
</evidence>
<dbReference type="CDD" id="cd01086">
    <property type="entry name" value="MetAP1"/>
    <property type="match status" value="1"/>
</dbReference>
<evidence type="ECO:0000256" key="4">
    <source>
        <dbReference type="ARBA" id="ARBA00022723"/>
    </source>
</evidence>
<dbReference type="HAMAP" id="MF_01974">
    <property type="entry name" value="MetAP_1"/>
    <property type="match status" value="1"/>
</dbReference>